<keyword evidence="5" id="KW-1185">Reference proteome</keyword>
<feature type="region of interest" description="Disordered" evidence="1">
    <location>
        <begin position="299"/>
        <end position="318"/>
    </location>
</feature>
<evidence type="ECO:0000259" key="3">
    <source>
        <dbReference type="PROSITE" id="PS51203"/>
    </source>
</evidence>
<gene>
    <name evidence="4" type="ORF">WJX75_003438</name>
</gene>
<dbReference type="SUPFAM" id="SSF49764">
    <property type="entry name" value="HSP20-like chaperones"/>
    <property type="match status" value="1"/>
</dbReference>
<feature type="compositionally biased region" description="Acidic residues" evidence="1">
    <location>
        <begin position="414"/>
        <end position="445"/>
    </location>
</feature>
<dbReference type="InterPro" id="IPR006568">
    <property type="entry name" value="PSP_pro-rich"/>
</dbReference>
<feature type="region of interest" description="Disordered" evidence="1">
    <location>
        <begin position="404"/>
        <end position="456"/>
    </location>
</feature>
<feature type="compositionally biased region" description="Polar residues" evidence="1">
    <location>
        <begin position="264"/>
        <end position="283"/>
    </location>
</feature>
<feature type="transmembrane region" description="Helical" evidence="2">
    <location>
        <begin position="12"/>
        <end position="32"/>
    </location>
</feature>
<evidence type="ECO:0000313" key="4">
    <source>
        <dbReference type="EMBL" id="KAK9904831.1"/>
    </source>
</evidence>
<evidence type="ECO:0000256" key="1">
    <source>
        <dbReference type="SAM" id="MobiDB-lite"/>
    </source>
</evidence>
<feature type="region of interest" description="Disordered" evidence="1">
    <location>
        <begin position="866"/>
        <end position="887"/>
    </location>
</feature>
<feature type="compositionally biased region" description="Basic residues" evidence="1">
    <location>
        <begin position="866"/>
        <end position="880"/>
    </location>
</feature>
<dbReference type="Pfam" id="PF04969">
    <property type="entry name" value="CS"/>
    <property type="match status" value="1"/>
</dbReference>
<dbReference type="Proteomes" id="UP001491310">
    <property type="component" value="Unassembled WGS sequence"/>
</dbReference>
<accession>A0ABR2YG70</accession>
<dbReference type="PANTHER" id="PTHR12785:SF6">
    <property type="entry name" value="SPLICING FACTOR 3B SUBUNIT 2"/>
    <property type="match status" value="1"/>
</dbReference>
<feature type="region of interest" description="Disordered" evidence="1">
    <location>
        <begin position="328"/>
        <end position="390"/>
    </location>
</feature>
<feature type="compositionally biased region" description="Polar residues" evidence="1">
    <location>
        <begin position="377"/>
        <end position="386"/>
    </location>
</feature>
<feature type="compositionally biased region" description="Basic residues" evidence="1">
    <location>
        <begin position="246"/>
        <end position="256"/>
    </location>
</feature>
<keyword evidence="2" id="KW-1133">Transmembrane helix</keyword>
<feature type="region of interest" description="Disordered" evidence="1">
    <location>
        <begin position="41"/>
        <end position="94"/>
    </location>
</feature>
<reference evidence="4 5" key="1">
    <citation type="journal article" date="2024" name="Nat. Commun.">
        <title>Phylogenomics reveals the evolutionary origins of lichenization in chlorophyte algae.</title>
        <authorList>
            <person name="Puginier C."/>
            <person name="Libourel C."/>
            <person name="Otte J."/>
            <person name="Skaloud P."/>
            <person name="Haon M."/>
            <person name="Grisel S."/>
            <person name="Petersen M."/>
            <person name="Berrin J.G."/>
            <person name="Delaux P.M."/>
            <person name="Dal Grande F."/>
            <person name="Keller J."/>
        </authorList>
    </citation>
    <scope>NUCLEOTIDE SEQUENCE [LARGE SCALE GENOMIC DNA]</scope>
    <source>
        <strain evidence="4 5">SAG 216-7</strain>
    </source>
</reference>
<feature type="region of interest" description="Disordered" evidence="1">
    <location>
        <begin position="700"/>
        <end position="745"/>
    </location>
</feature>
<dbReference type="InterPro" id="IPR008978">
    <property type="entry name" value="HSP20-like_chaperone"/>
</dbReference>
<dbReference type="CDD" id="cd06467">
    <property type="entry name" value="p23_NUDC_like"/>
    <property type="match status" value="1"/>
</dbReference>
<dbReference type="InterPro" id="IPR007180">
    <property type="entry name" value="DUF382"/>
</dbReference>
<sequence>MERSTFKKTTALQAVAGLAAGAALVGVAAWWFQSRKDPSRAAKEVSMAPIPAKAEEEASKTAPSCSEAGEQASPVVSQMVNEESGVPAPDSPTDDYVEEIQAVQDTVPPAEAIVDEDLILTEAIADAPTISWRQTEEEVVLETPVEEHVRAKNLECNFSARSLYLAVLGKVLVDDQLFAAISPDESSWEIGDAEDGRKITVMVTDAGAETSKANGVADVHGSNGGLENGDPELVNGGKKLTPAEKKRLKKKQRKANKQAERALQSGQQRGNAVESQLSQSETSGVEVEYVSAPREYEELLQSKEEPEPSDNGFAGVGGLGFVSAGASGAGLGSEGFIPELGAGGATPALGSDYGSETPYHGGLGLGATPAGLTSGAVQENGNTEDSISPFEEFERVFSKFASAEEVTGARVDDDAQEEAEEQKEDEAAKDDEEPEKGEGSEDEDEGKVSKRKHKMESRLKIAELKQTCPRPEVVEVWDVTAQDPRLLVYLKAYRNTVPVPRHWSQKRKYLQGKRGLEKPPFQLPEFIEATGIGEMRQAYAEKEENKKLRQKQKDKMQPKMGKLDIDYQVLHDAFFKHQTKPSFSVMGDLYYEGKEFEAKIRGAKPGVLSEELRRALGMGETSPPPWLINMQRYGLPPSYPDLKIPGLSAPIPPGAQFGYQPGGWGKPPVDEEGNPLYGDVFGQFEQDVDDELVDKLARWGDLESEEEESEDEEEEEEEEEDDTESLADGIASIASGYNSSLPSGIETPEVIDLRKGKAGEKPLYQVLEQQAAPVGNALMGSDHTYVIPGAGAAAAAGAPARGAAAAAAKRSGMAPGDVEVAIDPAELEGLDEAGVRALYEERLAQQRNASSREDFSDLVAAKAAQQKRKAAEKKEGKAKKQKEQFKF</sequence>
<dbReference type="InterPro" id="IPR052584">
    <property type="entry name" value="U2_snRNP_Complex_Component"/>
</dbReference>
<dbReference type="Pfam" id="PF04046">
    <property type="entry name" value="PSP"/>
    <property type="match status" value="1"/>
</dbReference>
<evidence type="ECO:0000256" key="2">
    <source>
        <dbReference type="SAM" id="Phobius"/>
    </source>
</evidence>
<organism evidence="4 5">
    <name type="scientific">Coccomyxa subellipsoidea</name>
    <dbReference type="NCBI Taxonomy" id="248742"/>
    <lineage>
        <taxon>Eukaryota</taxon>
        <taxon>Viridiplantae</taxon>
        <taxon>Chlorophyta</taxon>
        <taxon>core chlorophytes</taxon>
        <taxon>Trebouxiophyceae</taxon>
        <taxon>Trebouxiophyceae incertae sedis</taxon>
        <taxon>Coccomyxaceae</taxon>
        <taxon>Coccomyxa</taxon>
    </lineage>
</organism>
<dbReference type="InterPro" id="IPR007052">
    <property type="entry name" value="CS_dom"/>
</dbReference>
<feature type="region of interest" description="Disordered" evidence="1">
    <location>
        <begin position="212"/>
        <end position="286"/>
    </location>
</feature>
<comment type="caution">
    <text evidence="4">The sequence shown here is derived from an EMBL/GenBank/DDBJ whole genome shotgun (WGS) entry which is preliminary data.</text>
</comment>
<keyword evidence="2" id="KW-0812">Transmembrane</keyword>
<proteinExistence type="predicted"/>
<keyword evidence="2" id="KW-0472">Membrane</keyword>
<dbReference type="PROSITE" id="PS51203">
    <property type="entry name" value="CS"/>
    <property type="match status" value="1"/>
</dbReference>
<feature type="compositionally biased region" description="Acidic residues" evidence="1">
    <location>
        <begin position="702"/>
        <end position="725"/>
    </location>
</feature>
<feature type="domain" description="CS" evidence="3">
    <location>
        <begin position="125"/>
        <end position="227"/>
    </location>
</feature>
<dbReference type="SMART" id="SM00581">
    <property type="entry name" value="PSP"/>
    <property type="match status" value="1"/>
</dbReference>
<protein>
    <recommendedName>
        <fullName evidence="3">CS domain-containing protein</fullName>
    </recommendedName>
</protein>
<dbReference type="Gene3D" id="2.60.40.790">
    <property type="match status" value="1"/>
</dbReference>
<name>A0ABR2YG70_9CHLO</name>
<dbReference type="Pfam" id="PF04037">
    <property type="entry name" value="DUF382"/>
    <property type="match status" value="1"/>
</dbReference>
<feature type="compositionally biased region" description="Low complexity" evidence="1">
    <location>
        <begin position="366"/>
        <end position="376"/>
    </location>
</feature>
<evidence type="ECO:0000313" key="5">
    <source>
        <dbReference type="Proteomes" id="UP001491310"/>
    </source>
</evidence>
<dbReference type="EMBL" id="JALJOT010000012">
    <property type="protein sequence ID" value="KAK9904831.1"/>
    <property type="molecule type" value="Genomic_DNA"/>
</dbReference>
<dbReference type="PANTHER" id="PTHR12785">
    <property type="entry name" value="SPLICING FACTOR 3B"/>
    <property type="match status" value="1"/>
</dbReference>